<sequence>MNPLDGNALAGDLRELFAVDVTVARYTCAGCGHADAVATLLLWGHGMGQVARCPHCSDVVLRMVHAPDRVFLDLRGSVRLELPLAGS</sequence>
<comment type="caution">
    <text evidence="1">The sequence shown here is derived from an EMBL/GenBank/DDBJ whole genome shotgun (WGS) entry which is preliminary data.</text>
</comment>
<dbReference type="EMBL" id="BOMM01000036">
    <property type="protein sequence ID" value="GIE12073.1"/>
    <property type="molecule type" value="Genomic_DNA"/>
</dbReference>
<dbReference type="AlphaFoldDB" id="A0A919J336"/>
<evidence type="ECO:0000313" key="1">
    <source>
        <dbReference type="EMBL" id="GIE12073.1"/>
    </source>
</evidence>
<proteinExistence type="predicted"/>
<dbReference type="RefSeq" id="WP_203818573.1">
    <property type="nucleotide sequence ID" value="NZ_BAAABP010000013.1"/>
</dbReference>
<evidence type="ECO:0000313" key="2">
    <source>
        <dbReference type="Proteomes" id="UP000598174"/>
    </source>
</evidence>
<keyword evidence="2" id="KW-1185">Reference proteome</keyword>
<protein>
    <submittedName>
        <fullName evidence="1">Uncharacterized protein</fullName>
    </submittedName>
</protein>
<organism evidence="1 2">
    <name type="scientific">Paractinoplanes ferrugineus</name>
    <dbReference type="NCBI Taxonomy" id="113564"/>
    <lineage>
        <taxon>Bacteria</taxon>
        <taxon>Bacillati</taxon>
        <taxon>Actinomycetota</taxon>
        <taxon>Actinomycetes</taxon>
        <taxon>Micromonosporales</taxon>
        <taxon>Micromonosporaceae</taxon>
        <taxon>Paractinoplanes</taxon>
    </lineage>
</organism>
<dbReference type="Proteomes" id="UP000598174">
    <property type="component" value="Unassembled WGS sequence"/>
</dbReference>
<name>A0A919J336_9ACTN</name>
<reference evidence="1" key="1">
    <citation type="submission" date="2021-01" db="EMBL/GenBank/DDBJ databases">
        <title>Whole genome shotgun sequence of Actinoplanes ferrugineus NBRC 15555.</title>
        <authorList>
            <person name="Komaki H."/>
            <person name="Tamura T."/>
        </authorList>
    </citation>
    <scope>NUCLEOTIDE SEQUENCE</scope>
    <source>
        <strain evidence="1">NBRC 15555</strain>
    </source>
</reference>
<gene>
    <name evidence="1" type="ORF">Afe05nite_39130</name>
</gene>
<accession>A0A919J336</accession>
<dbReference type="InterPro" id="IPR045423">
    <property type="entry name" value="DUF6510"/>
</dbReference>
<dbReference type="Pfam" id="PF20120">
    <property type="entry name" value="DUF6510"/>
    <property type="match status" value="1"/>
</dbReference>